<evidence type="ECO:0000313" key="2">
    <source>
        <dbReference type="EMBL" id="KAK3671618.1"/>
    </source>
</evidence>
<feature type="compositionally biased region" description="Polar residues" evidence="1">
    <location>
        <begin position="72"/>
        <end position="98"/>
    </location>
</feature>
<dbReference type="Proteomes" id="UP001274830">
    <property type="component" value="Unassembled WGS sequence"/>
</dbReference>
<feature type="compositionally biased region" description="Basic and acidic residues" evidence="1">
    <location>
        <begin position="154"/>
        <end position="163"/>
    </location>
</feature>
<gene>
    <name evidence="2" type="ORF">LTR78_008541</name>
</gene>
<feature type="compositionally biased region" description="Low complexity" evidence="1">
    <location>
        <begin position="125"/>
        <end position="137"/>
    </location>
</feature>
<comment type="caution">
    <text evidence="2">The sequence shown here is derived from an EMBL/GenBank/DDBJ whole genome shotgun (WGS) entry which is preliminary data.</text>
</comment>
<evidence type="ECO:0000313" key="3">
    <source>
        <dbReference type="Proteomes" id="UP001274830"/>
    </source>
</evidence>
<dbReference type="EMBL" id="JAUTXT010000041">
    <property type="protein sequence ID" value="KAK3671618.1"/>
    <property type="molecule type" value="Genomic_DNA"/>
</dbReference>
<dbReference type="AlphaFoldDB" id="A0AAE0TUM0"/>
<feature type="region of interest" description="Disordered" evidence="1">
    <location>
        <begin position="1"/>
        <end position="44"/>
    </location>
</feature>
<sequence>MEAQMRNEYAAAVRKAKKCSVADTPVTKKRKSEDVPAESSKKTKVSLKVGGITVNIEQNSLKLESVTKRTKASASDAPTKSATAKVSATPKASKTAQECLTKPPKKIPAKEPSPAKKKGETAMYKITLSKTTPSKSTSEAKAEPQAEMLQQSGWKREPKKEPAFKNQSTNKEEKSIKNDAAVGDATLSYQHATTPQRLTIHDEHNITGIHDLQCEQVALQLPEYVDKLVLPLCLGGKTIWGGFELANKSSVLRIDGVKLGQSVSFGWRTRDSWDSGRLKFGRGCFGDGNV</sequence>
<organism evidence="2 3">
    <name type="scientific">Recurvomyces mirabilis</name>
    <dbReference type="NCBI Taxonomy" id="574656"/>
    <lineage>
        <taxon>Eukaryota</taxon>
        <taxon>Fungi</taxon>
        <taxon>Dikarya</taxon>
        <taxon>Ascomycota</taxon>
        <taxon>Pezizomycotina</taxon>
        <taxon>Dothideomycetes</taxon>
        <taxon>Dothideomycetidae</taxon>
        <taxon>Mycosphaerellales</taxon>
        <taxon>Teratosphaeriaceae</taxon>
        <taxon>Recurvomyces</taxon>
    </lineage>
</organism>
<name>A0AAE0TUM0_9PEZI</name>
<evidence type="ECO:0000256" key="1">
    <source>
        <dbReference type="SAM" id="MobiDB-lite"/>
    </source>
</evidence>
<accession>A0AAE0TUM0</accession>
<reference evidence="2" key="1">
    <citation type="submission" date="2023-07" db="EMBL/GenBank/DDBJ databases">
        <title>Black Yeasts Isolated from many extreme environments.</title>
        <authorList>
            <person name="Coleine C."/>
            <person name="Stajich J.E."/>
            <person name="Selbmann L."/>
        </authorList>
    </citation>
    <scope>NUCLEOTIDE SEQUENCE</scope>
    <source>
        <strain evidence="2">CCFEE 5485</strain>
    </source>
</reference>
<keyword evidence="3" id="KW-1185">Reference proteome</keyword>
<protein>
    <submittedName>
        <fullName evidence="2">Uncharacterized protein</fullName>
    </submittedName>
</protein>
<proteinExistence type="predicted"/>
<feature type="region of interest" description="Disordered" evidence="1">
    <location>
        <begin position="62"/>
        <end position="177"/>
    </location>
</feature>